<proteinExistence type="predicted"/>
<dbReference type="PANTHER" id="PTHR31549">
    <property type="entry name" value="PROTEIN, PUTATIVE (DUF247)-RELATED-RELATED"/>
    <property type="match status" value="1"/>
</dbReference>
<dbReference type="InterPro" id="IPR004158">
    <property type="entry name" value="DUF247_pln"/>
</dbReference>
<dbReference type="Pfam" id="PF03140">
    <property type="entry name" value="DUF247"/>
    <property type="match status" value="2"/>
</dbReference>
<evidence type="ECO:0000313" key="2">
    <source>
        <dbReference type="EMBL" id="TKW09245.1"/>
    </source>
</evidence>
<sequence length="389" mass="43552">MDADSDTQEQYSSMASQDEQYTPTTTTTPCRCKRIHRFPRVLRGIGGDGARGRYIAPSVVDISPYHHGLPHLQKMEEIKLAAAYYLCRSSGHSTVEVGCAPSRAPPAPATYDAADPSVAGLGDGEFAAMMFLDGCFLLQYMVDDTDTAPPVLRNRMTLSTGSSIQKDIFLLENQIPWLVLDALTEFMAVDVSRFVDDMGAKFLPGKAKPKNGRWRMRWGSACIPAPAPPSARSRAWFGDMRVRRCRLASELLLSPVFLSEVTACWLVNMAALEASTAGARRESNGFVVSSYLSVLARLMDRKEDVHELRRRRLLHGALSNKKALGFFKGLGQNLRFGGRYFAALEEIDSYKRHRSLRITVYWFVYNNYRLIAAFLSVTSVRHQRAHRNL</sequence>
<organism evidence="2 3">
    <name type="scientific">Setaria viridis</name>
    <name type="common">Green bristlegrass</name>
    <name type="synonym">Setaria italica subsp. viridis</name>
    <dbReference type="NCBI Taxonomy" id="4556"/>
    <lineage>
        <taxon>Eukaryota</taxon>
        <taxon>Viridiplantae</taxon>
        <taxon>Streptophyta</taxon>
        <taxon>Embryophyta</taxon>
        <taxon>Tracheophyta</taxon>
        <taxon>Spermatophyta</taxon>
        <taxon>Magnoliopsida</taxon>
        <taxon>Liliopsida</taxon>
        <taxon>Poales</taxon>
        <taxon>Poaceae</taxon>
        <taxon>PACMAD clade</taxon>
        <taxon>Panicoideae</taxon>
        <taxon>Panicodae</taxon>
        <taxon>Paniceae</taxon>
        <taxon>Cenchrinae</taxon>
        <taxon>Setaria</taxon>
    </lineage>
</organism>
<evidence type="ECO:0000313" key="3">
    <source>
        <dbReference type="Proteomes" id="UP000298652"/>
    </source>
</evidence>
<dbReference type="AlphaFoldDB" id="A0A4U6U4J2"/>
<reference evidence="2" key="1">
    <citation type="submission" date="2019-03" db="EMBL/GenBank/DDBJ databases">
        <title>WGS assembly of Setaria viridis.</title>
        <authorList>
            <person name="Huang P."/>
            <person name="Jenkins J."/>
            <person name="Grimwood J."/>
            <person name="Barry K."/>
            <person name="Healey A."/>
            <person name="Mamidi S."/>
            <person name="Sreedasyam A."/>
            <person name="Shu S."/>
            <person name="Feldman M."/>
            <person name="Wu J."/>
            <person name="Yu Y."/>
            <person name="Chen C."/>
            <person name="Johnson J."/>
            <person name="Rokhsar D."/>
            <person name="Baxter I."/>
            <person name="Schmutz J."/>
            <person name="Brutnell T."/>
            <person name="Kellogg E."/>
        </authorList>
    </citation>
    <scope>NUCLEOTIDE SEQUENCE [LARGE SCALE GENOMIC DNA]</scope>
</reference>
<accession>A0A4U6U4J2</accession>
<dbReference type="PANTHER" id="PTHR31549:SF244">
    <property type="entry name" value="OS08G0121500 PROTEIN"/>
    <property type="match status" value="1"/>
</dbReference>
<feature type="compositionally biased region" description="Polar residues" evidence="1">
    <location>
        <begin position="8"/>
        <end position="21"/>
    </location>
</feature>
<evidence type="ECO:0000256" key="1">
    <source>
        <dbReference type="SAM" id="MobiDB-lite"/>
    </source>
</evidence>
<dbReference type="Gramene" id="TKW09245">
    <property type="protein sequence ID" value="TKW09245"/>
    <property type="gene ID" value="SEVIR_6G081300v2"/>
</dbReference>
<keyword evidence="3" id="KW-1185">Reference proteome</keyword>
<dbReference type="EMBL" id="CM016557">
    <property type="protein sequence ID" value="TKW09245.1"/>
    <property type="molecule type" value="Genomic_DNA"/>
</dbReference>
<dbReference type="Proteomes" id="UP000298652">
    <property type="component" value="Chromosome 6"/>
</dbReference>
<gene>
    <name evidence="2" type="ORF">SEVIR_6G081300v2</name>
</gene>
<name>A0A4U6U4J2_SETVI</name>
<protein>
    <submittedName>
        <fullName evidence="2">Uncharacterized protein</fullName>
    </submittedName>
</protein>
<dbReference type="OMA" id="LRITVYW"/>
<feature type="region of interest" description="Disordered" evidence="1">
    <location>
        <begin position="1"/>
        <end position="27"/>
    </location>
</feature>